<reference evidence="2 3" key="1">
    <citation type="journal article" date="2013" name="Int. J. Syst. Evol. Microbiol.">
        <title>Kordia antarctica sp. nov., isolated from Antarctic seawater.</title>
        <authorList>
            <person name="Baek K."/>
            <person name="Choi A."/>
            <person name="Kang I."/>
            <person name="Lee K."/>
            <person name="Cho J.C."/>
        </authorList>
    </citation>
    <scope>NUCLEOTIDE SEQUENCE [LARGE SCALE GENOMIC DNA]</scope>
    <source>
        <strain evidence="2 3">IMCC3317</strain>
    </source>
</reference>
<sequence length="205" mass="22649">MKTHLSKKSAEKTHQMAAAHTNNTKGITLEDNRSKTIIQQKKNTALPTNLKSSIENSPIQLQEIAQLAKGKNSKHNRKKLALDKRMGVGARPAIWKNTPKSLSGGDAKKALGNTNRNNHASRHLTDAGKLGAWSAETEENFKQIIEPILKSPFRSFFYNLRGEECKGYISSSKITALVYNGSGLIATTYVASAEQLKQWGLENDF</sequence>
<gene>
    <name evidence="2" type="ORF">IMCC3317_26130</name>
</gene>
<evidence type="ECO:0000256" key="1">
    <source>
        <dbReference type="SAM" id="MobiDB-lite"/>
    </source>
</evidence>
<keyword evidence="3" id="KW-1185">Reference proteome</keyword>
<proteinExistence type="predicted"/>
<name>A0A7L4ZKV0_9FLAO</name>
<dbReference type="EMBL" id="CP019288">
    <property type="protein sequence ID" value="QHI37235.1"/>
    <property type="molecule type" value="Genomic_DNA"/>
</dbReference>
<dbReference type="RefSeq" id="WP_160129876.1">
    <property type="nucleotide sequence ID" value="NZ_CP019288.1"/>
</dbReference>
<dbReference type="Proteomes" id="UP000464657">
    <property type="component" value="Chromosome"/>
</dbReference>
<evidence type="ECO:0000313" key="2">
    <source>
        <dbReference type="EMBL" id="QHI37235.1"/>
    </source>
</evidence>
<protein>
    <submittedName>
        <fullName evidence="2">Uncharacterized protein</fullName>
    </submittedName>
</protein>
<dbReference type="AlphaFoldDB" id="A0A7L4ZKV0"/>
<organism evidence="2 3">
    <name type="scientific">Kordia antarctica</name>
    <dbReference type="NCBI Taxonomy" id="1218801"/>
    <lineage>
        <taxon>Bacteria</taxon>
        <taxon>Pseudomonadati</taxon>
        <taxon>Bacteroidota</taxon>
        <taxon>Flavobacteriia</taxon>
        <taxon>Flavobacteriales</taxon>
        <taxon>Flavobacteriaceae</taxon>
        <taxon>Kordia</taxon>
    </lineage>
</organism>
<evidence type="ECO:0000313" key="3">
    <source>
        <dbReference type="Proteomes" id="UP000464657"/>
    </source>
</evidence>
<dbReference type="KEGG" id="kan:IMCC3317_26130"/>
<accession>A0A7L4ZKV0</accession>
<feature type="region of interest" description="Disordered" evidence="1">
    <location>
        <begin position="1"/>
        <end position="20"/>
    </location>
</feature>